<evidence type="ECO:0000256" key="1">
    <source>
        <dbReference type="ARBA" id="ARBA00023015"/>
    </source>
</evidence>
<gene>
    <name evidence="5" type="ORF">SAMN00790413_06522</name>
</gene>
<dbReference type="Pfam" id="PF13377">
    <property type="entry name" value="Peripla_BP_3"/>
    <property type="match status" value="1"/>
</dbReference>
<dbReference type="SUPFAM" id="SSF53822">
    <property type="entry name" value="Periplasmic binding protein-like I"/>
    <property type="match status" value="1"/>
</dbReference>
<dbReference type="STRING" id="695939.SAMN00790413_06522"/>
<reference evidence="5 6" key="1">
    <citation type="submission" date="2017-04" db="EMBL/GenBank/DDBJ databases">
        <authorList>
            <person name="Afonso C.L."/>
            <person name="Miller P.J."/>
            <person name="Scott M.A."/>
            <person name="Spackman E."/>
            <person name="Goraichik I."/>
            <person name="Dimitrov K.M."/>
            <person name="Suarez D.L."/>
            <person name="Swayne D.E."/>
        </authorList>
    </citation>
    <scope>NUCLEOTIDE SEQUENCE [LARGE SCALE GENOMIC DNA]</scope>
    <source>
        <strain evidence="5 6">KR-140</strain>
    </source>
</reference>
<sequence length="342" mass="37801">MEKILTTSPTIRDVAKHAGVSVATVSRSLNNHPGITDTTRQRVVSAASELGYDLSNLRQQHGRSRLKRITFLYRRQRESAGGNPFYSPVLHGVEEACRTEKMGLSYSSVGSDDPLPELIARQEAEGLICVGYFEPRQLEAVLALNLPAVLVDHWYPGFTCVNSDNFGGAYLLTEHLIEQGYRRIAFISGPQTHYSIAQRVQGYRHALLAHGLLPDPALEAARFPLDEEEGTESAVHRLLQLEKRPDAIFAFNDATAFKAMRVCQMQGLRVPEDLAIVGFDDLVGAALSFPPLTTVQVDKEALGSRGVDCLMNPTSSDALITLPVSLVIRETSTRTQEKRRKF</sequence>
<dbReference type="InterPro" id="IPR000843">
    <property type="entry name" value="HTH_LacI"/>
</dbReference>
<keyword evidence="6" id="KW-1185">Reference proteome</keyword>
<dbReference type="InterPro" id="IPR046335">
    <property type="entry name" value="LacI/GalR-like_sensor"/>
</dbReference>
<dbReference type="SMART" id="SM00354">
    <property type="entry name" value="HTH_LACI"/>
    <property type="match status" value="1"/>
</dbReference>
<dbReference type="CDD" id="cd06267">
    <property type="entry name" value="PBP1_LacI_sugar_binding-like"/>
    <property type="match status" value="1"/>
</dbReference>
<feature type="domain" description="HTH lacI-type" evidence="4">
    <location>
        <begin position="9"/>
        <end position="63"/>
    </location>
</feature>
<dbReference type="InterPro" id="IPR028082">
    <property type="entry name" value="Peripla_BP_I"/>
</dbReference>
<dbReference type="GO" id="GO:0003700">
    <property type="term" value="F:DNA-binding transcription factor activity"/>
    <property type="evidence" value="ECO:0007669"/>
    <property type="project" value="TreeGrafter"/>
</dbReference>
<dbReference type="Proteomes" id="UP000192582">
    <property type="component" value="Unassembled WGS sequence"/>
</dbReference>
<dbReference type="SUPFAM" id="SSF47413">
    <property type="entry name" value="lambda repressor-like DNA-binding domains"/>
    <property type="match status" value="1"/>
</dbReference>
<keyword evidence="2" id="KW-0238">DNA-binding</keyword>
<dbReference type="PRINTS" id="PR00036">
    <property type="entry name" value="HTHLACI"/>
</dbReference>
<dbReference type="EMBL" id="FWWU01000002">
    <property type="protein sequence ID" value="SMB78164.1"/>
    <property type="molecule type" value="Genomic_DNA"/>
</dbReference>
<accession>A0A1W1UBJ8</accession>
<dbReference type="PANTHER" id="PTHR30146">
    <property type="entry name" value="LACI-RELATED TRANSCRIPTIONAL REPRESSOR"/>
    <property type="match status" value="1"/>
</dbReference>
<evidence type="ECO:0000256" key="2">
    <source>
        <dbReference type="ARBA" id="ARBA00023125"/>
    </source>
</evidence>
<dbReference type="AlphaFoldDB" id="A0A1W1UBJ8"/>
<dbReference type="CDD" id="cd01392">
    <property type="entry name" value="HTH_LacI"/>
    <property type="match status" value="1"/>
</dbReference>
<dbReference type="Gene3D" id="3.40.50.2300">
    <property type="match status" value="2"/>
</dbReference>
<keyword evidence="1" id="KW-0805">Transcription regulation</keyword>
<dbReference type="InterPro" id="IPR010982">
    <property type="entry name" value="Lambda_DNA-bd_dom_sf"/>
</dbReference>
<dbReference type="Gene3D" id="1.10.260.40">
    <property type="entry name" value="lambda repressor-like DNA-binding domains"/>
    <property type="match status" value="1"/>
</dbReference>
<dbReference type="OrthoDB" id="9805642at2"/>
<keyword evidence="3" id="KW-0804">Transcription</keyword>
<dbReference type="GO" id="GO:0000976">
    <property type="term" value="F:transcription cis-regulatory region binding"/>
    <property type="evidence" value="ECO:0007669"/>
    <property type="project" value="TreeGrafter"/>
</dbReference>
<dbReference type="PANTHER" id="PTHR30146:SF120">
    <property type="entry name" value="ALANINE RACEMASE"/>
    <property type="match status" value="1"/>
</dbReference>
<dbReference type="Pfam" id="PF00356">
    <property type="entry name" value="LacI"/>
    <property type="match status" value="1"/>
</dbReference>
<proteinExistence type="predicted"/>
<evidence type="ECO:0000313" key="5">
    <source>
        <dbReference type="EMBL" id="SMB78164.1"/>
    </source>
</evidence>
<organism evidence="5 6">
    <name type="scientific">Deinococcus hopiensis KR-140</name>
    <dbReference type="NCBI Taxonomy" id="695939"/>
    <lineage>
        <taxon>Bacteria</taxon>
        <taxon>Thermotogati</taxon>
        <taxon>Deinococcota</taxon>
        <taxon>Deinococci</taxon>
        <taxon>Deinococcales</taxon>
        <taxon>Deinococcaceae</taxon>
        <taxon>Deinococcus</taxon>
    </lineage>
</organism>
<dbReference type="PROSITE" id="PS50932">
    <property type="entry name" value="HTH_LACI_2"/>
    <property type="match status" value="1"/>
</dbReference>
<name>A0A1W1UBJ8_9DEIO</name>
<evidence type="ECO:0000259" key="4">
    <source>
        <dbReference type="PROSITE" id="PS50932"/>
    </source>
</evidence>
<evidence type="ECO:0000256" key="3">
    <source>
        <dbReference type="ARBA" id="ARBA00023163"/>
    </source>
</evidence>
<evidence type="ECO:0000313" key="6">
    <source>
        <dbReference type="Proteomes" id="UP000192582"/>
    </source>
</evidence>
<protein>
    <submittedName>
        <fullName evidence="5">Transcriptional regulator, LacI family</fullName>
    </submittedName>
</protein>